<protein>
    <submittedName>
        <fullName evidence="2">AIPR family protein</fullName>
    </submittedName>
</protein>
<organism evidence="2 3">
    <name type="scientific">Azospirillum lipoferum</name>
    <dbReference type="NCBI Taxonomy" id="193"/>
    <lineage>
        <taxon>Bacteria</taxon>
        <taxon>Pseudomonadati</taxon>
        <taxon>Pseudomonadota</taxon>
        <taxon>Alphaproteobacteria</taxon>
        <taxon>Rhodospirillales</taxon>
        <taxon>Azospirillaceae</taxon>
        <taxon>Azospirillum</taxon>
    </lineage>
</organism>
<dbReference type="Proteomes" id="UP000324927">
    <property type="component" value="Unassembled WGS sequence"/>
</dbReference>
<gene>
    <name evidence="2" type="ORF">FZ942_25980</name>
</gene>
<dbReference type="EMBL" id="VTTN01000013">
    <property type="protein sequence ID" value="KAA0592976.1"/>
    <property type="molecule type" value="Genomic_DNA"/>
</dbReference>
<feature type="domain" description="Abortive phage infection protein C-terminal" evidence="1">
    <location>
        <begin position="1"/>
        <end position="138"/>
    </location>
</feature>
<proteinExistence type="predicted"/>
<dbReference type="Pfam" id="PF10592">
    <property type="entry name" value="AIPR"/>
    <property type="match status" value="1"/>
</dbReference>
<evidence type="ECO:0000259" key="1">
    <source>
        <dbReference type="Pfam" id="PF10592"/>
    </source>
</evidence>
<dbReference type="RefSeq" id="WP_149233970.1">
    <property type="nucleotide sequence ID" value="NZ_JALJXJ010000015.1"/>
</dbReference>
<keyword evidence="3" id="KW-1185">Reference proteome</keyword>
<sequence length="319" mass="35750">MRKTVLSDQENFWYFNNGITVICDSITRNLAGSPGTKLGLFSCDGVSIVNGAQTVGTIGSAYDQSDIAIDNEADGPQSWVQIRIISLEKCPPDFARRITRAANLQNAVGNREFAAMDPLQHRLATEFALDRRKYVYKSGEQDPRGEDGCSIVEATQALGCAHSVALAVQVKREIGVIWGDTDTSPYIDIFNDDLSSFRLWRAVMVMRVADEILLSLRSHTCPRADLVGIHMNRIILHLVFQEKNVKRFYTDMNNEDNLIISVKKSTEDIFLKVALYLEDHHPNDYLANLSKSHSKCEALVKAITNIPLDPENWKQASLF</sequence>
<name>A0A5A9GEZ6_AZOLI</name>
<evidence type="ECO:0000313" key="2">
    <source>
        <dbReference type="EMBL" id="KAA0592976.1"/>
    </source>
</evidence>
<accession>A0A5A9GEZ6</accession>
<dbReference type="OrthoDB" id="9806213at2"/>
<dbReference type="InterPro" id="IPR018891">
    <property type="entry name" value="AIPR_C"/>
</dbReference>
<evidence type="ECO:0000313" key="3">
    <source>
        <dbReference type="Proteomes" id="UP000324927"/>
    </source>
</evidence>
<comment type="caution">
    <text evidence="2">The sequence shown here is derived from an EMBL/GenBank/DDBJ whole genome shotgun (WGS) entry which is preliminary data.</text>
</comment>
<dbReference type="AlphaFoldDB" id="A0A5A9GEZ6"/>
<reference evidence="2 3" key="1">
    <citation type="submission" date="2019-08" db="EMBL/GenBank/DDBJ databases">
        <authorList>
            <person name="Grouzdev D."/>
            <person name="Tikhonova E."/>
            <person name="Kravchenko I."/>
        </authorList>
    </citation>
    <scope>NUCLEOTIDE SEQUENCE [LARGE SCALE GENOMIC DNA]</scope>
    <source>
        <strain evidence="2 3">59b</strain>
    </source>
</reference>